<feature type="compositionally biased region" description="Low complexity" evidence="1">
    <location>
        <begin position="40"/>
        <end position="74"/>
    </location>
</feature>
<dbReference type="AlphaFoldDB" id="A0A8H5CWI5"/>
<dbReference type="Proteomes" id="UP000559256">
    <property type="component" value="Unassembled WGS sequence"/>
</dbReference>
<feature type="region of interest" description="Disordered" evidence="1">
    <location>
        <begin position="25"/>
        <end position="74"/>
    </location>
</feature>
<dbReference type="EMBL" id="JAACJM010000086">
    <property type="protein sequence ID" value="KAF5348353.1"/>
    <property type="molecule type" value="Genomic_DNA"/>
</dbReference>
<feature type="compositionally biased region" description="Basic and acidic residues" evidence="1">
    <location>
        <begin position="25"/>
        <end position="34"/>
    </location>
</feature>
<evidence type="ECO:0000313" key="2">
    <source>
        <dbReference type="EMBL" id="KAF5348353.1"/>
    </source>
</evidence>
<protein>
    <submittedName>
        <fullName evidence="2">Uncharacterized protein</fullName>
    </submittedName>
</protein>
<evidence type="ECO:0000313" key="3">
    <source>
        <dbReference type="Proteomes" id="UP000559256"/>
    </source>
</evidence>
<organism evidence="2 3">
    <name type="scientific">Tetrapyrgos nigripes</name>
    <dbReference type="NCBI Taxonomy" id="182062"/>
    <lineage>
        <taxon>Eukaryota</taxon>
        <taxon>Fungi</taxon>
        <taxon>Dikarya</taxon>
        <taxon>Basidiomycota</taxon>
        <taxon>Agaricomycotina</taxon>
        <taxon>Agaricomycetes</taxon>
        <taxon>Agaricomycetidae</taxon>
        <taxon>Agaricales</taxon>
        <taxon>Marasmiineae</taxon>
        <taxon>Marasmiaceae</taxon>
        <taxon>Tetrapyrgos</taxon>
    </lineage>
</organism>
<reference evidence="2 3" key="1">
    <citation type="journal article" date="2020" name="ISME J.">
        <title>Uncovering the hidden diversity of litter-decomposition mechanisms in mushroom-forming fungi.</title>
        <authorList>
            <person name="Floudas D."/>
            <person name="Bentzer J."/>
            <person name="Ahren D."/>
            <person name="Johansson T."/>
            <person name="Persson P."/>
            <person name="Tunlid A."/>
        </authorList>
    </citation>
    <scope>NUCLEOTIDE SEQUENCE [LARGE SCALE GENOMIC DNA]</scope>
    <source>
        <strain evidence="2 3">CBS 291.85</strain>
    </source>
</reference>
<accession>A0A8H5CWI5</accession>
<comment type="caution">
    <text evidence="2">The sequence shown here is derived from an EMBL/GenBank/DDBJ whole genome shotgun (WGS) entry which is preliminary data.</text>
</comment>
<evidence type="ECO:0000256" key="1">
    <source>
        <dbReference type="SAM" id="MobiDB-lite"/>
    </source>
</evidence>
<sequence length="199" mass="21612">MMKKGFGRSVGKGFRKANGVKLMDVTKAKPDDVVGTRPWSQRSSGSSSSSGASSGSSSRPSTGSSMNSTSLSTRSLGILPDQDVVCYGELEEEDVFAFSVFDTDPIEPDDTASIVSAEVDQNITDRTSTTSYHPSDEVNKRLLEMFPHSNVAITHDSQWASVLDGAEHDFPPDEILFEKITKHFVVMVNNGKISHAYDQ</sequence>
<proteinExistence type="predicted"/>
<dbReference type="OrthoDB" id="3067877at2759"/>
<name>A0A8H5CWI5_9AGAR</name>
<gene>
    <name evidence="2" type="ORF">D9758_010920</name>
</gene>
<keyword evidence="3" id="KW-1185">Reference proteome</keyword>